<dbReference type="InterPro" id="IPR036291">
    <property type="entry name" value="NAD(P)-bd_dom_sf"/>
</dbReference>
<dbReference type="InterPro" id="IPR050721">
    <property type="entry name" value="Trk_Ktr_HKT_K-transport"/>
</dbReference>
<protein>
    <submittedName>
        <fullName evidence="11">Potassium channel protein</fullName>
    </submittedName>
</protein>
<dbReference type="GO" id="GO:0005886">
    <property type="term" value="C:plasma membrane"/>
    <property type="evidence" value="ECO:0007669"/>
    <property type="project" value="UniProtKB-SubCell"/>
</dbReference>
<dbReference type="EMBL" id="UOEY01000095">
    <property type="protein sequence ID" value="VAW40058.1"/>
    <property type="molecule type" value="Genomic_DNA"/>
</dbReference>
<dbReference type="PROSITE" id="PS51201">
    <property type="entry name" value="RCK_N"/>
    <property type="match status" value="1"/>
</dbReference>
<dbReference type="GO" id="GO:0005267">
    <property type="term" value="F:potassium channel activity"/>
    <property type="evidence" value="ECO:0007669"/>
    <property type="project" value="InterPro"/>
</dbReference>
<dbReference type="Pfam" id="PF02080">
    <property type="entry name" value="TrkA_C"/>
    <property type="match status" value="1"/>
</dbReference>
<evidence type="ECO:0000256" key="4">
    <source>
        <dbReference type="ARBA" id="ARBA00022989"/>
    </source>
</evidence>
<dbReference type="SUPFAM" id="SSF51735">
    <property type="entry name" value="NAD(P)-binding Rossmann-fold domains"/>
    <property type="match status" value="1"/>
</dbReference>
<evidence type="ECO:0000256" key="7">
    <source>
        <dbReference type="ARBA" id="ARBA00023303"/>
    </source>
</evidence>
<feature type="domain" description="RCK C-terminal" evidence="10">
    <location>
        <begin position="253"/>
        <end position="336"/>
    </location>
</feature>
<evidence type="ECO:0000256" key="3">
    <source>
        <dbReference type="ARBA" id="ARBA00022692"/>
    </source>
</evidence>
<proteinExistence type="predicted"/>
<dbReference type="Gene3D" id="1.10.287.70">
    <property type="match status" value="1"/>
</dbReference>
<accession>A0A3B0V8S2</accession>
<feature type="domain" description="RCK N-terminal" evidence="9">
    <location>
        <begin position="112"/>
        <end position="229"/>
    </location>
</feature>
<dbReference type="SUPFAM" id="SSF81324">
    <property type="entry name" value="Voltage-gated potassium channels"/>
    <property type="match status" value="1"/>
</dbReference>
<keyword evidence="4 8" id="KW-1133">Transmembrane helix</keyword>
<evidence type="ECO:0000259" key="10">
    <source>
        <dbReference type="PROSITE" id="PS51202"/>
    </source>
</evidence>
<dbReference type="InterPro" id="IPR003148">
    <property type="entry name" value="RCK_N"/>
</dbReference>
<dbReference type="Pfam" id="PF07885">
    <property type="entry name" value="Ion_trans_2"/>
    <property type="match status" value="1"/>
</dbReference>
<dbReference type="AlphaFoldDB" id="A0A3B0V8S2"/>
<evidence type="ECO:0000256" key="1">
    <source>
        <dbReference type="ARBA" id="ARBA00004651"/>
    </source>
</evidence>
<dbReference type="InterPro" id="IPR036721">
    <property type="entry name" value="RCK_C_sf"/>
</dbReference>
<dbReference type="InterPro" id="IPR006037">
    <property type="entry name" value="RCK_C"/>
</dbReference>
<keyword evidence="5" id="KW-0406">Ion transport</keyword>
<dbReference type="SUPFAM" id="SSF116726">
    <property type="entry name" value="TrkA C-terminal domain-like"/>
    <property type="match status" value="1"/>
</dbReference>
<dbReference type="InterPro" id="IPR013099">
    <property type="entry name" value="K_chnl_dom"/>
</dbReference>
<dbReference type="PRINTS" id="PR01333">
    <property type="entry name" value="2POREKCHANEL"/>
</dbReference>
<keyword evidence="6 8" id="KW-0472">Membrane</keyword>
<gene>
    <name evidence="11" type="ORF">MNBD_DELTA04-619</name>
</gene>
<feature type="transmembrane region" description="Helical" evidence="8">
    <location>
        <begin position="12"/>
        <end position="33"/>
    </location>
</feature>
<dbReference type="PANTHER" id="PTHR43833:SF9">
    <property type="entry name" value="POTASSIUM CHANNEL PROTEIN YUGO-RELATED"/>
    <property type="match status" value="1"/>
</dbReference>
<dbReference type="PANTHER" id="PTHR43833">
    <property type="entry name" value="POTASSIUM CHANNEL PROTEIN 2-RELATED-RELATED"/>
    <property type="match status" value="1"/>
</dbReference>
<keyword evidence="3 8" id="KW-0812">Transmembrane</keyword>
<evidence type="ECO:0000256" key="6">
    <source>
        <dbReference type="ARBA" id="ARBA00023136"/>
    </source>
</evidence>
<evidence type="ECO:0000256" key="8">
    <source>
        <dbReference type="SAM" id="Phobius"/>
    </source>
</evidence>
<evidence type="ECO:0000259" key="9">
    <source>
        <dbReference type="PROSITE" id="PS51201"/>
    </source>
</evidence>
<dbReference type="Pfam" id="PF02254">
    <property type="entry name" value="TrkA_N"/>
    <property type="match status" value="1"/>
</dbReference>
<feature type="transmembrane region" description="Helical" evidence="8">
    <location>
        <begin position="66"/>
        <end position="83"/>
    </location>
</feature>
<dbReference type="Gene3D" id="3.30.70.1450">
    <property type="entry name" value="Regulator of K+ conductance, C-terminal domain"/>
    <property type="match status" value="1"/>
</dbReference>
<keyword evidence="2" id="KW-0813">Transport</keyword>
<dbReference type="PROSITE" id="PS51202">
    <property type="entry name" value="RCK_C"/>
    <property type="match status" value="1"/>
</dbReference>
<sequence>MIEYHTGHMRKIICVVILFILILSIGTIGYMTLEHLNFLDSLYLTAISITTVGYGDIVPIHPLGKIFTIGLVFAGVGLVMYTFSKVTETMIEGGLRDIFERRKMNKKVARLRNHYIVCGFGRIGKVICKILQENNRPFVVIEKNPEELKNVESGGFLGLAGEASDDEVLLKAGIMKAQGLIAVVASDPDNMYITLTARGLNPDLFILARSSGTPGADTKLIRTGASKVISPYYIGARRMAQLLVRPTVIDFIDLTMHAGELGLRMEELLVTNKASFVNKNLLESGIRKRFDVIVVAIKRKNEEMLFNPGPTTTLLAGDILIVLGDHQQISELEKEV</sequence>
<dbReference type="Gene3D" id="3.40.50.720">
    <property type="entry name" value="NAD(P)-binding Rossmann-like Domain"/>
    <property type="match status" value="1"/>
</dbReference>
<reference evidence="11" key="1">
    <citation type="submission" date="2018-06" db="EMBL/GenBank/DDBJ databases">
        <authorList>
            <person name="Zhirakovskaya E."/>
        </authorList>
    </citation>
    <scope>NUCLEOTIDE SEQUENCE</scope>
</reference>
<evidence type="ECO:0000256" key="2">
    <source>
        <dbReference type="ARBA" id="ARBA00022448"/>
    </source>
</evidence>
<comment type="subcellular location">
    <subcellularLocation>
        <location evidence="1">Cell membrane</location>
        <topology evidence="1">Multi-pass membrane protein</topology>
    </subcellularLocation>
</comment>
<organism evidence="11">
    <name type="scientific">hydrothermal vent metagenome</name>
    <dbReference type="NCBI Taxonomy" id="652676"/>
    <lineage>
        <taxon>unclassified sequences</taxon>
        <taxon>metagenomes</taxon>
        <taxon>ecological metagenomes</taxon>
    </lineage>
</organism>
<dbReference type="InterPro" id="IPR003280">
    <property type="entry name" value="2pore_dom_K_chnl"/>
</dbReference>
<keyword evidence="7 11" id="KW-0407">Ion channel</keyword>
<evidence type="ECO:0000256" key="5">
    <source>
        <dbReference type="ARBA" id="ARBA00023065"/>
    </source>
</evidence>
<evidence type="ECO:0000313" key="11">
    <source>
        <dbReference type="EMBL" id="VAW40058.1"/>
    </source>
</evidence>
<name>A0A3B0V8S2_9ZZZZ</name>